<gene>
    <name evidence="3" type="primary">LOC112683839</name>
</gene>
<protein>
    <submittedName>
        <fullName evidence="3">Zinc finger MYM-type protein 1-like</fullName>
    </submittedName>
</protein>
<keyword evidence="2" id="KW-1185">Reference proteome</keyword>
<dbReference type="InterPro" id="IPR008906">
    <property type="entry name" value="HATC_C_dom"/>
</dbReference>
<dbReference type="GO" id="GO:0046983">
    <property type="term" value="F:protein dimerization activity"/>
    <property type="evidence" value="ECO:0007669"/>
    <property type="project" value="InterPro"/>
</dbReference>
<evidence type="ECO:0000313" key="3">
    <source>
        <dbReference type="RefSeq" id="XP_025410791.1"/>
    </source>
</evidence>
<dbReference type="OrthoDB" id="6585000at2759"/>
<dbReference type="InterPro" id="IPR052958">
    <property type="entry name" value="IFN-induced_PKR_regulator"/>
</dbReference>
<evidence type="ECO:0000313" key="2">
    <source>
        <dbReference type="Proteomes" id="UP000694846"/>
    </source>
</evidence>
<accession>A0A8B8FJX5</accession>
<sequence>MRAEIDNQNILPVDLQISEQQLDFINESKKCLIPIIETLILCGRQGLALRGSNDSGRITSEEPLTYDVNKSKAFSITADETADIAGIEQVSICVRYLNYDDSKLKICEDFLSFVPVADLTGKGLSNVILDFLEQSGIDCAYLFGQGYDGASTMSGEFHVVQSYIREKYHLALYSHCAAHSFNLAVSAACSIPQIRNCLGTVQSIYNFFNTPKRQIALHDHESVGTYIDLQPAIIDALENISSTWTDSKTTSGSFQLLSAIKTLQFQVSIHILHSVHALALSLSRVLQTENQDLVETVKLADAAKHQLEQRRQYSTDNFDKIFVTVEDICKKYNIPVTKPRLASRQTNRSNITTDSVADYYKITIYIPYHDLFITHLEDRFLKHRNILANFSCLFPIETKSLDKVACKTLFETYSSILHDDSPEIWISEVEIWQRRIVGKNIRNALDALDICNADAFPNVYKILRVMSVLPVTTTTNERSFSTLRRLKTYLRSTMGEDRLNGLASLNIHRDINVDINQALNEFFSVPLRLSSHYTVTCILPVSVL</sequence>
<dbReference type="AlphaFoldDB" id="A0A8B8FJX5"/>
<dbReference type="SUPFAM" id="SSF53098">
    <property type="entry name" value="Ribonuclease H-like"/>
    <property type="match status" value="1"/>
</dbReference>
<proteinExistence type="predicted"/>
<reference evidence="3" key="1">
    <citation type="submission" date="2025-08" db="UniProtKB">
        <authorList>
            <consortium name="RefSeq"/>
        </authorList>
    </citation>
    <scope>IDENTIFICATION</scope>
    <source>
        <tissue evidence="3">Whole body</tissue>
    </source>
</reference>
<feature type="domain" description="HAT C-terminal dimerisation" evidence="1">
    <location>
        <begin position="425"/>
        <end position="510"/>
    </location>
</feature>
<dbReference type="PANTHER" id="PTHR46289:SF17">
    <property type="entry name" value="HAT C-TERMINAL DIMERISATION DOMAIN-CONTAINING PROTEIN"/>
    <property type="match status" value="1"/>
</dbReference>
<dbReference type="RefSeq" id="XP_025410791.1">
    <property type="nucleotide sequence ID" value="XM_025555006.1"/>
</dbReference>
<dbReference type="GeneID" id="112683839"/>
<evidence type="ECO:0000259" key="1">
    <source>
        <dbReference type="Pfam" id="PF05699"/>
    </source>
</evidence>
<dbReference type="PANTHER" id="PTHR46289">
    <property type="entry name" value="52 KDA REPRESSOR OF THE INHIBITOR OF THE PROTEIN KINASE-LIKE PROTEIN-RELATED"/>
    <property type="match status" value="1"/>
</dbReference>
<dbReference type="Proteomes" id="UP000694846">
    <property type="component" value="Unplaced"/>
</dbReference>
<name>A0A8B8FJX5_9HEMI</name>
<organism evidence="2 3">
    <name type="scientific">Sipha flava</name>
    <name type="common">yellow sugarcane aphid</name>
    <dbReference type="NCBI Taxonomy" id="143950"/>
    <lineage>
        <taxon>Eukaryota</taxon>
        <taxon>Metazoa</taxon>
        <taxon>Ecdysozoa</taxon>
        <taxon>Arthropoda</taxon>
        <taxon>Hexapoda</taxon>
        <taxon>Insecta</taxon>
        <taxon>Pterygota</taxon>
        <taxon>Neoptera</taxon>
        <taxon>Paraneoptera</taxon>
        <taxon>Hemiptera</taxon>
        <taxon>Sternorrhyncha</taxon>
        <taxon>Aphidomorpha</taxon>
        <taxon>Aphidoidea</taxon>
        <taxon>Aphididae</taxon>
        <taxon>Sipha</taxon>
    </lineage>
</organism>
<dbReference type="InterPro" id="IPR012337">
    <property type="entry name" value="RNaseH-like_sf"/>
</dbReference>
<dbReference type="Pfam" id="PF05699">
    <property type="entry name" value="Dimer_Tnp_hAT"/>
    <property type="match status" value="1"/>
</dbReference>